<dbReference type="InterPro" id="IPR011708">
    <property type="entry name" value="DNA_pol3_alpha_NTPase_dom"/>
</dbReference>
<comment type="catalytic activity">
    <reaction evidence="12">
        <text>DNA(n) + a 2'-deoxyribonucleoside 5'-triphosphate = DNA(n+1) + diphosphate</text>
        <dbReference type="Rhea" id="RHEA:22508"/>
        <dbReference type="Rhea" id="RHEA-COMP:17339"/>
        <dbReference type="Rhea" id="RHEA-COMP:17340"/>
        <dbReference type="ChEBI" id="CHEBI:33019"/>
        <dbReference type="ChEBI" id="CHEBI:61560"/>
        <dbReference type="ChEBI" id="CHEBI:173112"/>
        <dbReference type="EC" id="2.7.7.7"/>
    </reaction>
</comment>
<dbReference type="Gene3D" id="3.20.20.140">
    <property type="entry name" value="Metal-dependent hydrolases"/>
    <property type="match status" value="1"/>
</dbReference>
<feature type="region of interest" description="Disordered" evidence="13">
    <location>
        <begin position="853"/>
        <end position="878"/>
    </location>
</feature>
<sequence length="1212" mass="131760">MHFPHLHVASAFSAHYGVARPEELAATAAEQRAEILACTDRDGLYGAVKHVLACREHGLSPVLGVDLALLGAGRAGVAGTRGGQRRRPLPPRVLGRVVVLATGNNAGAGYAALCRVVSAAHRAHDRHQGHPIGLTTAQLARHVHRAAAHGKPGLVVLVGPDSDVGKLLAGRHYQPARTALERWRRVLPPGTLVVETATHLSPQGAPLSTGHAVRMLQIGHRAQLPVVLSNAVRYAHPGQAVTADVLDAARTLMPLDELAGADRGVLQPNGQGWLKDDDRMALLAHEIAHAADQGDAGRDRLLADTHHLAERCILDPEHDLGMGRSVIPEASVLGVQGNPDRELARRCYAGLARLHGHEDWDRTVPGLNRESLRSRLERELDVISHLGFAGYFLTVGEVSELMSEMDVRHAARGSGVSSLVVHLLGISPADPLEYDLVFERFLSPLRPNLPDIDIDIESARRHAVYQRIFERFGPRRVALMSMQNAYRSRGAVRDAGLALGLGAQDVDHVAGQLWRVPGATLRQELTRRPELAPLADRLRGNRQLDLLVDLTERLDRLPRHISMHPCGVILSDTTLLDRTPVQASGIGLPMSQYDKHDMDPMGLIKLDVLGVRMQSTLAHAVAETARLHPHEPPPDLDTMPRDDPDTYRLISSTHTLGCFQIESPGQRELIGTMGPQEFNDLIVDISLFRPGPMQANMVRPYLDARHGWSAPQHLHPDLTEILAETHGVAVYHEQIMRIMDRMTGCGLGRADVWRRLLGSHGEAAVEAAFRDAAHGRGYTHRTIDTVWELLHAFGSFGFCKAHAVAFAVPTYQSAWLKTHHPEAFMAGVWEHDPGMYPARLLVGEARRMGIPVLGPDVNRSGEHHRVEPVTPRPGTVEPADLDHGIPHTQDGAWGIRMSLNSITGLSAAETERLLAGQPYSTLAEVKTRARPTRRNLQRLAAAGALDTLLRGAGTRASHTDMVHFLREQAERPVTGRPPRSQPGEGQLSLPLGDVDLAGLPARLAEPSPEERVRAEMDTMGTEVSAHLMDSHAQLMRRYCATRAEDLLGLRNGTEVVVAGVRVSTMTPPMRSGRRVVFISLDDGSGAVDCTFFDEAQAVSGEVLFAPTLLLVHGHTRRTGPRGIGIQAAQAWDLSRPETLPDPSALLGSRPTPGRPPRRSAPECPWPRQVQPSAPEPGTSEPSAPASHTRVGAHDTSPHAAPRPWRPPPPVGD</sequence>
<evidence type="ECO:0000313" key="16">
    <source>
        <dbReference type="Proteomes" id="UP001553031"/>
    </source>
</evidence>
<keyword evidence="7 15" id="KW-0548">Nucleotidyltransferase</keyword>
<dbReference type="PANTHER" id="PTHR32294">
    <property type="entry name" value="DNA POLYMERASE III SUBUNIT ALPHA"/>
    <property type="match status" value="1"/>
</dbReference>
<dbReference type="InterPro" id="IPR004805">
    <property type="entry name" value="DnaE2/DnaE/PolC"/>
</dbReference>
<dbReference type="Proteomes" id="UP001553031">
    <property type="component" value="Unassembled WGS sequence"/>
</dbReference>
<reference evidence="15 16" key="1">
    <citation type="submission" date="2024-06" db="EMBL/GenBank/DDBJ databases">
        <title>The Natural Products Discovery Center: Release of the First 8490 Sequenced Strains for Exploring Actinobacteria Biosynthetic Diversity.</title>
        <authorList>
            <person name="Kalkreuter E."/>
            <person name="Kautsar S.A."/>
            <person name="Yang D."/>
            <person name="Bader C.D."/>
            <person name="Teijaro C.N."/>
            <person name="Fluegel L."/>
            <person name="Davis C.M."/>
            <person name="Simpson J.R."/>
            <person name="Lauterbach L."/>
            <person name="Steele A.D."/>
            <person name="Gui C."/>
            <person name="Meng S."/>
            <person name="Li G."/>
            <person name="Viehrig K."/>
            <person name="Ye F."/>
            <person name="Su P."/>
            <person name="Kiefer A.F."/>
            <person name="Nichols A."/>
            <person name="Cepeda A.J."/>
            <person name="Yan W."/>
            <person name="Fan B."/>
            <person name="Jiang Y."/>
            <person name="Adhikari A."/>
            <person name="Zheng C.-J."/>
            <person name="Schuster L."/>
            <person name="Cowan T.M."/>
            <person name="Smanski M.J."/>
            <person name="Chevrette M.G."/>
            <person name="De Carvalho L.P.S."/>
            <person name="Shen B."/>
        </authorList>
    </citation>
    <scope>NUCLEOTIDE SEQUENCE [LARGE SCALE GENOMIC DNA]</scope>
    <source>
        <strain evidence="15 16">NPDC079179</strain>
    </source>
</reference>
<evidence type="ECO:0000256" key="5">
    <source>
        <dbReference type="ARBA" id="ARBA00022490"/>
    </source>
</evidence>
<dbReference type="CDD" id="cd07431">
    <property type="entry name" value="PHP_PolIIIA"/>
    <property type="match status" value="1"/>
</dbReference>
<comment type="similarity">
    <text evidence="2">Belongs to the DNA polymerase type-C family. DnaE2 subfamily.</text>
</comment>
<protein>
    <recommendedName>
        <fullName evidence="4">Error-prone DNA polymerase</fullName>
        <ecNumber evidence="3">2.7.7.7</ecNumber>
    </recommendedName>
</protein>
<evidence type="ECO:0000256" key="13">
    <source>
        <dbReference type="SAM" id="MobiDB-lite"/>
    </source>
</evidence>
<keyword evidence="9" id="KW-0227">DNA damage</keyword>
<evidence type="ECO:0000313" key="15">
    <source>
        <dbReference type="EMBL" id="MEV8156853.1"/>
    </source>
</evidence>
<dbReference type="EC" id="2.7.7.7" evidence="3"/>
<dbReference type="InterPro" id="IPR040982">
    <property type="entry name" value="DNA_pol3_finger"/>
</dbReference>
<keyword evidence="16" id="KW-1185">Reference proteome</keyword>
<feature type="region of interest" description="Disordered" evidence="13">
    <location>
        <begin position="1134"/>
        <end position="1212"/>
    </location>
</feature>
<dbReference type="InterPro" id="IPR029460">
    <property type="entry name" value="DNAPol_HHH"/>
</dbReference>
<feature type="region of interest" description="Disordered" evidence="13">
    <location>
        <begin position="968"/>
        <end position="991"/>
    </location>
</feature>
<comment type="subcellular location">
    <subcellularLocation>
        <location evidence="1">Cytoplasm</location>
    </subcellularLocation>
</comment>
<dbReference type="Pfam" id="PF14579">
    <property type="entry name" value="HHH_6"/>
    <property type="match status" value="1"/>
</dbReference>
<feature type="compositionally biased region" description="Pro residues" evidence="13">
    <location>
        <begin position="1203"/>
        <end position="1212"/>
    </location>
</feature>
<dbReference type="InterPro" id="IPR004365">
    <property type="entry name" value="NA-bd_OB_tRNA"/>
</dbReference>
<dbReference type="Pfam" id="PF17657">
    <property type="entry name" value="DNA_pol3_finger"/>
    <property type="match status" value="1"/>
</dbReference>
<evidence type="ECO:0000256" key="3">
    <source>
        <dbReference type="ARBA" id="ARBA00012417"/>
    </source>
</evidence>
<evidence type="ECO:0000256" key="2">
    <source>
        <dbReference type="ARBA" id="ARBA00007391"/>
    </source>
</evidence>
<proteinExistence type="inferred from homology"/>
<dbReference type="NCBIfam" id="TIGR00594">
    <property type="entry name" value="polc"/>
    <property type="match status" value="1"/>
</dbReference>
<dbReference type="RefSeq" id="WP_295109989.1">
    <property type="nucleotide sequence ID" value="NZ_JBFBLL010000001.1"/>
</dbReference>
<dbReference type="InterPro" id="IPR003141">
    <property type="entry name" value="Pol/His_phosphatase_N"/>
</dbReference>
<gene>
    <name evidence="15" type="primary">dnaE</name>
    <name evidence="15" type="ORF">AB0O96_01385</name>
</gene>
<dbReference type="InterPro" id="IPR004013">
    <property type="entry name" value="PHP_dom"/>
</dbReference>
<name>A0ABV3KAP1_9MICC</name>
<organism evidence="15 16">
    <name type="scientific">Kocuria salsicia</name>
    <dbReference type="NCBI Taxonomy" id="664639"/>
    <lineage>
        <taxon>Bacteria</taxon>
        <taxon>Bacillati</taxon>
        <taxon>Actinomycetota</taxon>
        <taxon>Actinomycetes</taxon>
        <taxon>Micrococcales</taxon>
        <taxon>Micrococcaceae</taxon>
        <taxon>Kocuria</taxon>
    </lineage>
</organism>
<evidence type="ECO:0000259" key="14">
    <source>
        <dbReference type="SMART" id="SM00481"/>
    </source>
</evidence>
<keyword evidence="11" id="KW-0234">DNA repair</keyword>
<keyword evidence="6 15" id="KW-0808">Transferase</keyword>
<keyword evidence="5" id="KW-0963">Cytoplasm</keyword>
<feature type="domain" description="Polymerase/histidinol phosphatase N-terminal" evidence="14">
    <location>
        <begin position="4"/>
        <end position="71"/>
    </location>
</feature>
<evidence type="ECO:0000256" key="11">
    <source>
        <dbReference type="ARBA" id="ARBA00023204"/>
    </source>
</evidence>
<dbReference type="GO" id="GO:0003887">
    <property type="term" value="F:DNA-directed DNA polymerase activity"/>
    <property type="evidence" value="ECO:0007669"/>
    <property type="project" value="UniProtKB-EC"/>
</dbReference>
<evidence type="ECO:0000256" key="6">
    <source>
        <dbReference type="ARBA" id="ARBA00022679"/>
    </source>
</evidence>
<comment type="caution">
    <text evidence="15">The sequence shown here is derived from an EMBL/GenBank/DDBJ whole genome shotgun (WGS) entry which is preliminary data.</text>
</comment>
<evidence type="ECO:0000256" key="9">
    <source>
        <dbReference type="ARBA" id="ARBA00022763"/>
    </source>
</evidence>
<accession>A0ABV3KAP1</accession>
<keyword evidence="8" id="KW-0235">DNA replication</keyword>
<dbReference type="Pfam" id="PF02811">
    <property type="entry name" value="PHP"/>
    <property type="match status" value="1"/>
</dbReference>
<dbReference type="CDD" id="cd04485">
    <property type="entry name" value="DnaE_OBF"/>
    <property type="match status" value="1"/>
</dbReference>
<evidence type="ECO:0000256" key="1">
    <source>
        <dbReference type="ARBA" id="ARBA00004496"/>
    </source>
</evidence>
<evidence type="ECO:0000256" key="7">
    <source>
        <dbReference type="ARBA" id="ARBA00022695"/>
    </source>
</evidence>
<keyword evidence="10" id="KW-0239">DNA-directed DNA polymerase</keyword>
<dbReference type="SMART" id="SM00481">
    <property type="entry name" value="POLIIIAc"/>
    <property type="match status" value="1"/>
</dbReference>
<evidence type="ECO:0000256" key="10">
    <source>
        <dbReference type="ARBA" id="ARBA00022932"/>
    </source>
</evidence>
<evidence type="ECO:0000256" key="8">
    <source>
        <dbReference type="ARBA" id="ARBA00022705"/>
    </source>
</evidence>
<dbReference type="PANTHER" id="PTHR32294:SF4">
    <property type="entry name" value="ERROR-PRONE DNA POLYMERASE"/>
    <property type="match status" value="1"/>
</dbReference>
<evidence type="ECO:0000256" key="12">
    <source>
        <dbReference type="ARBA" id="ARBA00049244"/>
    </source>
</evidence>
<evidence type="ECO:0000256" key="4">
    <source>
        <dbReference type="ARBA" id="ARBA00017273"/>
    </source>
</evidence>
<dbReference type="EMBL" id="JBFBLL010000001">
    <property type="protein sequence ID" value="MEV8156853.1"/>
    <property type="molecule type" value="Genomic_DNA"/>
</dbReference>
<dbReference type="Pfam" id="PF07733">
    <property type="entry name" value="DNA_pol3_alpha"/>
    <property type="match status" value="1"/>
</dbReference>
<dbReference type="Pfam" id="PF01336">
    <property type="entry name" value="tRNA_anti-codon"/>
    <property type="match status" value="1"/>
</dbReference>